<feature type="compositionally biased region" description="Low complexity" evidence="1">
    <location>
        <begin position="427"/>
        <end position="439"/>
    </location>
</feature>
<evidence type="ECO:0000313" key="2">
    <source>
        <dbReference type="EMBL" id="AWH93159.1"/>
    </source>
</evidence>
<evidence type="ECO:0008006" key="4">
    <source>
        <dbReference type="Google" id="ProtNLM"/>
    </source>
</evidence>
<keyword evidence="3" id="KW-1185">Reference proteome</keyword>
<feature type="region of interest" description="Disordered" evidence="1">
    <location>
        <begin position="419"/>
        <end position="448"/>
    </location>
</feature>
<name>A0A2S1RA37_9ACTN</name>
<protein>
    <recommendedName>
        <fullName evidence="4">Bacterial Ig-like domain-containing protein</fullName>
    </recommendedName>
</protein>
<dbReference type="EMBL" id="CP015449">
    <property type="protein sequence ID" value="AWH93159.1"/>
    <property type="molecule type" value="Genomic_DNA"/>
</dbReference>
<evidence type="ECO:0000256" key="1">
    <source>
        <dbReference type="SAM" id="MobiDB-lite"/>
    </source>
</evidence>
<evidence type="ECO:0000313" key="3">
    <source>
        <dbReference type="Proteomes" id="UP000244928"/>
    </source>
</evidence>
<proteinExistence type="predicted"/>
<dbReference type="AlphaFoldDB" id="A0A2S1RA37"/>
<sequence length="448" mass="46190">MTPSMNIDVSYPAEVAPGEVFDVTVRPGPMRTSQGDNTGRFTFDVGLPQNADVLEVGVSGATGLNGTPSAVRLNADKTRNDANGQVARIWGGASARYGPNSSTSNADNGLFAAGSGTDFRLPELSMTLRAPLTPGEEVSVNLPGWNNSNSGTNGNAAGTDFQYVRTSSGLFGNTNQQRQCSSGAAAESLTLTSVADVDPVVLDSSTALSADNSRVGPGQDPGNLVALVNPEYPVSLAGQDVTFRHTGSGEVVGTAPINASGRATLPLEPFTALAPGEPDVLHTYVAEYGGIDGDIRASESQVLTITNTAEPTVTNETTFVMTATLGDETDEGVEVDIVATINRAAGVPADAEAQLFRGDTPVGEPFVLPEGNTITFEDVVARELATRSHAYRIEFVTDHVEGYERWTGRTPAPVSVIVRGTDPNADPSPIGPGLPAGSLGSLGGLGGS</sequence>
<organism evidence="2 3">
    <name type="scientific">Dietzia lutea</name>
    <dbReference type="NCBI Taxonomy" id="546160"/>
    <lineage>
        <taxon>Bacteria</taxon>
        <taxon>Bacillati</taxon>
        <taxon>Actinomycetota</taxon>
        <taxon>Actinomycetes</taxon>
        <taxon>Mycobacteriales</taxon>
        <taxon>Dietziaceae</taxon>
        <taxon>Dietzia</taxon>
    </lineage>
</organism>
<accession>A0A2S1RA37</accession>
<dbReference type="Proteomes" id="UP000244928">
    <property type="component" value="Chromosome"/>
</dbReference>
<gene>
    <name evidence="2" type="ORF">A6035_14335</name>
</gene>
<reference evidence="2 3" key="1">
    <citation type="submission" date="2016-04" db="EMBL/GenBank/DDBJ databases">
        <title>Complete genome sequence of Dietzia lutea YIM 80766T, a strain isolated from desert soil in Egypt.</title>
        <authorList>
            <person name="Zhao J."/>
            <person name="Hu B."/>
            <person name="Geng S."/>
            <person name="Nie Y."/>
            <person name="Tang Y."/>
        </authorList>
    </citation>
    <scope>NUCLEOTIDE SEQUENCE [LARGE SCALE GENOMIC DNA]</scope>
    <source>
        <strain evidence="2 3">YIM 80766</strain>
    </source>
</reference>
<dbReference type="KEGG" id="dlu:A6035_14335"/>